<protein>
    <submittedName>
        <fullName evidence="7">Ribose transport system permease protein</fullName>
    </submittedName>
</protein>
<gene>
    <name evidence="7" type="ORF">FHX53_001787</name>
</gene>
<feature type="transmembrane region" description="Helical" evidence="6">
    <location>
        <begin position="58"/>
        <end position="78"/>
    </location>
</feature>
<evidence type="ECO:0000256" key="2">
    <source>
        <dbReference type="ARBA" id="ARBA00022475"/>
    </source>
</evidence>
<feature type="transmembrane region" description="Helical" evidence="6">
    <location>
        <begin position="108"/>
        <end position="129"/>
    </location>
</feature>
<feature type="transmembrane region" description="Helical" evidence="6">
    <location>
        <begin position="261"/>
        <end position="281"/>
    </location>
</feature>
<evidence type="ECO:0000256" key="6">
    <source>
        <dbReference type="SAM" id="Phobius"/>
    </source>
</evidence>
<comment type="subcellular location">
    <subcellularLocation>
        <location evidence="1">Cell membrane</location>
        <topology evidence="1">Multi-pass membrane protein</topology>
    </subcellularLocation>
</comment>
<dbReference type="AlphaFoldDB" id="A0A839EEY7"/>
<dbReference type="RefSeq" id="WP_182490990.1">
    <property type="nucleotide sequence ID" value="NZ_BAAAOV010000016.1"/>
</dbReference>
<comment type="caution">
    <text evidence="7">The sequence shown here is derived from an EMBL/GenBank/DDBJ whole genome shotgun (WGS) entry which is preliminary data.</text>
</comment>
<evidence type="ECO:0000256" key="1">
    <source>
        <dbReference type="ARBA" id="ARBA00004651"/>
    </source>
</evidence>
<keyword evidence="2" id="KW-1003">Cell membrane</keyword>
<dbReference type="PANTHER" id="PTHR32196">
    <property type="entry name" value="ABC TRANSPORTER PERMEASE PROTEIN YPHD-RELATED-RELATED"/>
    <property type="match status" value="1"/>
</dbReference>
<keyword evidence="3 6" id="KW-0812">Transmembrane</keyword>
<keyword evidence="5 6" id="KW-0472">Membrane</keyword>
<dbReference type="InterPro" id="IPR001851">
    <property type="entry name" value="ABC_transp_permease"/>
</dbReference>
<name>A0A839EEY7_9MICO</name>
<organism evidence="7 8">
    <name type="scientific">Microcella alkalica</name>
    <dbReference type="NCBI Taxonomy" id="355930"/>
    <lineage>
        <taxon>Bacteria</taxon>
        <taxon>Bacillati</taxon>
        <taxon>Actinomycetota</taxon>
        <taxon>Actinomycetes</taxon>
        <taxon>Micrococcales</taxon>
        <taxon>Microbacteriaceae</taxon>
        <taxon>Microcella</taxon>
    </lineage>
</organism>
<evidence type="ECO:0000313" key="8">
    <source>
        <dbReference type="Proteomes" id="UP000585905"/>
    </source>
</evidence>
<evidence type="ECO:0000313" key="7">
    <source>
        <dbReference type="EMBL" id="MBA8848188.1"/>
    </source>
</evidence>
<proteinExistence type="predicted"/>
<feature type="transmembrane region" description="Helical" evidence="6">
    <location>
        <begin position="136"/>
        <end position="155"/>
    </location>
</feature>
<keyword evidence="8" id="KW-1185">Reference proteome</keyword>
<reference evidence="7 8" key="1">
    <citation type="submission" date="2020-07" db="EMBL/GenBank/DDBJ databases">
        <title>Sequencing the genomes of 1000 actinobacteria strains.</title>
        <authorList>
            <person name="Klenk H.-P."/>
        </authorList>
    </citation>
    <scope>NUCLEOTIDE SEQUENCE [LARGE SCALE GENOMIC DNA]</scope>
    <source>
        <strain evidence="7 8">DSM 19663</strain>
    </source>
</reference>
<feature type="transmembrane region" description="Helical" evidence="6">
    <location>
        <begin position="228"/>
        <end position="249"/>
    </location>
</feature>
<feature type="transmembrane region" description="Helical" evidence="6">
    <location>
        <begin position="175"/>
        <end position="196"/>
    </location>
</feature>
<sequence length="335" mass="33652">MSTTVTEATPTTDAAPRPRRRIPGRHAWQAVGPIVIFVAMLVVVAILTPAFIGGGGLAIVATSSAPILLLALGQAMVLNVGSIDLSNAAIALLGAILLALTLGPVAGAAPLVILLATTLFGAVNGFLVATFQVPSFALTLGTLGIFQAAALVLSGRTTVYVSANSEVTSTLYQTGIANVPMTFWIAVVFAVVLWVMMRYTRVGRGLTAIGKNESAAIFSAVRTRSLKVLAFALSGFAAGLGSIAIIAQAGSASPSGLGSDLLLPAIAAALIGGTSISGGVVNPLAVIFGALTVALVPIASAAIGIPTQAQSLVYGVVIIAIVALTMSRNKSSIVK</sequence>
<evidence type="ECO:0000256" key="3">
    <source>
        <dbReference type="ARBA" id="ARBA00022692"/>
    </source>
</evidence>
<feature type="transmembrane region" description="Helical" evidence="6">
    <location>
        <begin position="311"/>
        <end position="327"/>
    </location>
</feature>
<feature type="transmembrane region" description="Helical" evidence="6">
    <location>
        <begin position="286"/>
        <end position="305"/>
    </location>
</feature>
<dbReference type="Proteomes" id="UP000585905">
    <property type="component" value="Unassembled WGS sequence"/>
</dbReference>
<dbReference type="GO" id="GO:0022857">
    <property type="term" value="F:transmembrane transporter activity"/>
    <property type="evidence" value="ECO:0007669"/>
    <property type="project" value="InterPro"/>
</dbReference>
<keyword evidence="4 6" id="KW-1133">Transmembrane helix</keyword>
<dbReference type="EMBL" id="JACGWX010000004">
    <property type="protein sequence ID" value="MBA8848188.1"/>
    <property type="molecule type" value="Genomic_DNA"/>
</dbReference>
<dbReference type="CDD" id="cd06579">
    <property type="entry name" value="TM_PBP1_transp_AraH_like"/>
    <property type="match status" value="1"/>
</dbReference>
<dbReference type="GO" id="GO:0005886">
    <property type="term" value="C:plasma membrane"/>
    <property type="evidence" value="ECO:0007669"/>
    <property type="project" value="UniProtKB-SubCell"/>
</dbReference>
<feature type="transmembrane region" description="Helical" evidence="6">
    <location>
        <begin position="27"/>
        <end position="52"/>
    </location>
</feature>
<evidence type="ECO:0000256" key="5">
    <source>
        <dbReference type="ARBA" id="ARBA00023136"/>
    </source>
</evidence>
<accession>A0A839EEY7</accession>
<dbReference type="Pfam" id="PF02653">
    <property type="entry name" value="BPD_transp_2"/>
    <property type="match status" value="1"/>
</dbReference>
<evidence type="ECO:0000256" key="4">
    <source>
        <dbReference type="ARBA" id="ARBA00022989"/>
    </source>
</evidence>
<feature type="transmembrane region" description="Helical" evidence="6">
    <location>
        <begin position="85"/>
        <end position="102"/>
    </location>
</feature>